<reference evidence="1 2" key="1">
    <citation type="submission" date="2015-09" db="EMBL/GenBank/DDBJ databases">
        <title>Genome announcement of multiple Pseudomonas syringae strains.</title>
        <authorList>
            <person name="Thakur S."/>
            <person name="Wang P.W."/>
            <person name="Gong Y."/>
            <person name="Weir B.S."/>
            <person name="Guttman D.S."/>
        </authorList>
    </citation>
    <scope>NUCLEOTIDE SEQUENCE [LARGE SCALE GENOMIC DNA]</scope>
    <source>
        <strain evidence="1 2">ICMP3963</strain>
    </source>
</reference>
<dbReference type="AlphaFoldDB" id="A0A0N8TDC2"/>
<evidence type="ECO:0000313" key="2">
    <source>
        <dbReference type="Proteomes" id="UP000050317"/>
    </source>
</evidence>
<protein>
    <submittedName>
        <fullName evidence="1">Uncharacterized protein</fullName>
    </submittedName>
</protein>
<gene>
    <name evidence="1" type="ORF">ALO40_102103</name>
</gene>
<dbReference type="Proteomes" id="UP000050317">
    <property type="component" value="Unassembled WGS sequence"/>
</dbReference>
<sequence>MQRLLHRPALAVTDPGVARIAPLCRAIDSLTRLLHSGFC</sequence>
<proteinExistence type="predicted"/>
<name>A0A0N8TDC2_9PSED</name>
<dbReference type="EMBL" id="LJRR01000301">
    <property type="protein sequence ID" value="KPZ13185.1"/>
    <property type="molecule type" value="Genomic_DNA"/>
</dbReference>
<organism evidence="1 2">
    <name type="scientific">Pseudomonas syringae pv. viburni</name>
    <dbReference type="NCBI Taxonomy" id="251703"/>
    <lineage>
        <taxon>Bacteria</taxon>
        <taxon>Pseudomonadati</taxon>
        <taxon>Pseudomonadota</taxon>
        <taxon>Gammaproteobacteria</taxon>
        <taxon>Pseudomonadales</taxon>
        <taxon>Pseudomonadaceae</taxon>
        <taxon>Pseudomonas</taxon>
    </lineage>
</organism>
<comment type="caution">
    <text evidence="1">The sequence shown here is derived from an EMBL/GenBank/DDBJ whole genome shotgun (WGS) entry which is preliminary data.</text>
</comment>
<evidence type="ECO:0000313" key="1">
    <source>
        <dbReference type="EMBL" id="KPZ13185.1"/>
    </source>
</evidence>
<accession>A0A0N8TDC2</accession>